<dbReference type="Pfam" id="PF01794">
    <property type="entry name" value="Ferric_reduct"/>
    <property type="match status" value="1"/>
</dbReference>
<dbReference type="Gene3D" id="2.40.30.10">
    <property type="entry name" value="Translation factors"/>
    <property type="match status" value="1"/>
</dbReference>
<dbReference type="GO" id="GO:0043020">
    <property type="term" value="C:NADPH oxidase complex"/>
    <property type="evidence" value="ECO:0007669"/>
    <property type="project" value="TreeGrafter"/>
</dbReference>
<evidence type="ECO:0000256" key="3">
    <source>
        <dbReference type="ARBA" id="ARBA00022989"/>
    </source>
</evidence>
<evidence type="ECO:0000256" key="2">
    <source>
        <dbReference type="ARBA" id="ARBA00022692"/>
    </source>
</evidence>
<comment type="caution">
    <text evidence="9">The sequence shown here is derived from an EMBL/GenBank/DDBJ whole genome shotgun (WGS) entry which is preliminary data.</text>
</comment>
<feature type="transmembrane region" description="Helical" evidence="7">
    <location>
        <begin position="136"/>
        <end position="154"/>
    </location>
</feature>
<evidence type="ECO:0000313" key="9">
    <source>
        <dbReference type="EMBL" id="KAF0299426.1"/>
    </source>
</evidence>
<dbReference type="SFLD" id="SFLDS00052">
    <property type="entry name" value="Ferric_Reductase_Domain"/>
    <property type="match status" value="1"/>
</dbReference>
<evidence type="ECO:0000259" key="8">
    <source>
        <dbReference type="PROSITE" id="PS51384"/>
    </source>
</evidence>
<feature type="compositionally biased region" description="Pro residues" evidence="6">
    <location>
        <begin position="373"/>
        <end position="386"/>
    </location>
</feature>
<gene>
    <name evidence="9" type="primary">NOX5_4</name>
    <name evidence="9" type="ORF">FJT64_027801</name>
</gene>
<dbReference type="GO" id="GO:0042554">
    <property type="term" value="P:superoxide anion generation"/>
    <property type="evidence" value="ECO:0007669"/>
    <property type="project" value="TreeGrafter"/>
</dbReference>
<sequence>MLLCHCGLPGYAGSVVYWEGRVRRNRLKAAPCRSRLRVRRPRFLRAGYLRNAASFLAFTALYAGTNLALFGWRVWQYRDRALLEQMARGTGFCLNFDCAMVLVLVLRRMLTWLRSRHVGQLLPLEHHIYLHKMAGWSVYILSAAHTLFHMANFVNMSQSSGVTVQDYLFDTSMGIGWFAGSANITGLALLVILTIMVICSHRAVRKSGYFEIFYWTHLLSIPTWVLLILHSPNFWKWFLVPGALFALEVACRVSRVCSDRGRSTVTAATLLPSEVVRLTVSRPPDFVFRPGDFCYVNIPAVAKYEWHPFTISSSPENEDQITFHVRAVGEWTRSLHDKVLEACLKSFLYDQFVLMKATATPHPGPSDLVCPQLAPPTPATVAPPPAQRKSGVTAVTPEQLQRLEWLRQAQAESAPHGFSCQNPAADSPGGLHNAGFVGDERVEPVRTVSAQVSEATVGAGGCTGGGSAKRREAEGPAKRREAEGSAKRREAEGCQRPAPGPGTVAGCRTGSVREAGAVHKQHSVQKGTVDKLSWKIILDGPYGAPSTSVFHAQHAVLVGGGIGVTPFASVLHCIMDRYNAAHRPCPHCLVPTCLEMPSSMLKLKKLRVVPGAAAPAARVAAAASAASWTAFLTMQLHKTSSLPIVGAVPLRNEVKQGRPDWDKVFGQIRDRRRGKVTVFFCGPPALGRVIREKAAKFGFGFVKEMF</sequence>
<feature type="compositionally biased region" description="Gly residues" evidence="6">
    <location>
        <begin position="458"/>
        <end position="467"/>
    </location>
</feature>
<reference evidence="9 10" key="1">
    <citation type="submission" date="2019-07" db="EMBL/GenBank/DDBJ databases">
        <title>Draft genome assembly of a fouling barnacle, Amphibalanus amphitrite (Darwin, 1854): The first reference genome for Thecostraca.</title>
        <authorList>
            <person name="Kim W."/>
        </authorList>
    </citation>
    <scope>NUCLEOTIDE SEQUENCE [LARGE SCALE GENOMIC DNA]</scope>
    <source>
        <strain evidence="9">SNU_AA5</strain>
        <tissue evidence="9">Soma without cirri and trophi</tissue>
    </source>
</reference>
<feature type="transmembrane region" description="Helical" evidence="7">
    <location>
        <begin position="52"/>
        <end position="75"/>
    </location>
</feature>
<accession>A0A6A4VX71</accession>
<keyword evidence="5 7" id="KW-0472">Membrane</keyword>
<comment type="subcellular location">
    <subcellularLocation>
        <location evidence="1">Membrane</location>
        <topology evidence="1">Multi-pass membrane protein</topology>
    </subcellularLocation>
</comment>
<proteinExistence type="predicted"/>
<dbReference type="Pfam" id="PF08022">
    <property type="entry name" value="FAD_binding_8"/>
    <property type="match status" value="1"/>
</dbReference>
<evidence type="ECO:0000256" key="6">
    <source>
        <dbReference type="SAM" id="MobiDB-lite"/>
    </source>
</evidence>
<dbReference type="SFLD" id="SFLDG01169">
    <property type="entry name" value="NADPH_oxidase_subgroup_(NOX)"/>
    <property type="match status" value="1"/>
</dbReference>
<evidence type="ECO:0000256" key="1">
    <source>
        <dbReference type="ARBA" id="ARBA00004141"/>
    </source>
</evidence>
<evidence type="ECO:0000256" key="5">
    <source>
        <dbReference type="ARBA" id="ARBA00023136"/>
    </source>
</evidence>
<dbReference type="CDD" id="cd06186">
    <property type="entry name" value="NOX_Duox_like_FAD_NADP"/>
    <property type="match status" value="1"/>
</dbReference>
<protein>
    <submittedName>
        <fullName evidence="9">NADPH oxidase 5</fullName>
    </submittedName>
</protein>
<dbReference type="InterPro" id="IPR017927">
    <property type="entry name" value="FAD-bd_FR_type"/>
</dbReference>
<feature type="compositionally biased region" description="Basic and acidic residues" evidence="6">
    <location>
        <begin position="469"/>
        <end position="493"/>
    </location>
</feature>
<feature type="transmembrane region" description="Helical" evidence="7">
    <location>
        <begin position="87"/>
        <end position="106"/>
    </location>
</feature>
<dbReference type="GO" id="GO:0006952">
    <property type="term" value="P:defense response"/>
    <property type="evidence" value="ECO:0007669"/>
    <property type="project" value="TreeGrafter"/>
</dbReference>
<dbReference type="InterPro" id="IPR017938">
    <property type="entry name" value="Riboflavin_synthase-like_b-brl"/>
</dbReference>
<keyword evidence="2 7" id="KW-0812">Transmembrane</keyword>
<feature type="transmembrane region" description="Helical" evidence="7">
    <location>
        <begin position="174"/>
        <end position="200"/>
    </location>
</feature>
<feature type="region of interest" description="Disordered" evidence="6">
    <location>
        <begin position="414"/>
        <end position="436"/>
    </location>
</feature>
<dbReference type="InterPro" id="IPR013121">
    <property type="entry name" value="Fe_red_NAD-bd_6"/>
</dbReference>
<feature type="region of interest" description="Disordered" evidence="6">
    <location>
        <begin position="450"/>
        <end position="508"/>
    </location>
</feature>
<dbReference type="OrthoDB" id="167398at2759"/>
<dbReference type="InterPro" id="IPR013112">
    <property type="entry name" value="FAD-bd_8"/>
</dbReference>
<keyword evidence="4" id="KW-0560">Oxidoreductase</keyword>
<name>A0A6A4VX71_AMPAM</name>
<feature type="region of interest" description="Disordered" evidence="6">
    <location>
        <begin position="364"/>
        <end position="393"/>
    </location>
</feature>
<dbReference type="PANTHER" id="PTHR11972:SF58">
    <property type="entry name" value="NADPH OXIDASE 5"/>
    <property type="match status" value="1"/>
</dbReference>
<feature type="domain" description="FAD-binding FR-type" evidence="8">
    <location>
        <begin position="258"/>
        <end position="372"/>
    </location>
</feature>
<keyword evidence="10" id="KW-1185">Reference proteome</keyword>
<evidence type="ECO:0000313" key="10">
    <source>
        <dbReference type="Proteomes" id="UP000440578"/>
    </source>
</evidence>
<dbReference type="InterPro" id="IPR013130">
    <property type="entry name" value="Fe3_Rdtase_TM_dom"/>
</dbReference>
<dbReference type="GO" id="GO:0016175">
    <property type="term" value="F:superoxide-generating NAD(P)H oxidase activity"/>
    <property type="evidence" value="ECO:0007669"/>
    <property type="project" value="TreeGrafter"/>
</dbReference>
<dbReference type="Gene3D" id="3.40.50.80">
    <property type="entry name" value="Nucleotide-binding domain of ferredoxin-NADP reductase (FNR) module"/>
    <property type="match status" value="2"/>
</dbReference>
<dbReference type="Proteomes" id="UP000440578">
    <property type="component" value="Unassembled WGS sequence"/>
</dbReference>
<keyword evidence="3 7" id="KW-1133">Transmembrane helix</keyword>
<feature type="transmembrane region" description="Helical" evidence="7">
    <location>
        <begin position="212"/>
        <end position="229"/>
    </location>
</feature>
<dbReference type="InterPro" id="IPR039261">
    <property type="entry name" value="FNR_nucleotide-bd"/>
</dbReference>
<dbReference type="AlphaFoldDB" id="A0A6A4VX71"/>
<dbReference type="PROSITE" id="PS51384">
    <property type="entry name" value="FAD_FR"/>
    <property type="match status" value="1"/>
</dbReference>
<dbReference type="Pfam" id="PF08030">
    <property type="entry name" value="NAD_binding_6"/>
    <property type="match status" value="1"/>
</dbReference>
<dbReference type="SUPFAM" id="SSF52343">
    <property type="entry name" value="Ferredoxin reductase-like, C-terminal NADP-linked domain"/>
    <property type="match status" value="1"/>
</dbReference>
<organism evidence="9 10">
    <name type="scientific">Amphibalanus amphitrite</name>
    <name type="common">Striped barnacle</name>
    <name type="synonym">Balanus amphitrite</name>
    <dbReference type="NCBI Taxonomy" id="1232801"/>
    <lineage>
        <taxon>Eukaryota</taxon>
        <taxon>Metazoa</taxon>
        <taxon>Ecdysozoa</taxon>
        <taxon>Arthropoda</taxon>
        <taxon>Crustacea</taxon>
        <taxon>Multicrustacea</taxon>
        <taxon>Cirripedia</taxon>
        <taxon>Thoracica</taxon>
        <taxon>Thoracicalcarea</taxon>
        <taxon>Balanomorpha</taxon>
        <taxon>Balanoidea</taxon>
        <taxon>Balanidae</taxon>
        <taxon>Amphibalaninae</taxon>
        <taxon>Amphibalanus</taxon>
    </lineage>
</organism>
<evidence type="ECO:0000256" key="7">
    <source>
        <dbReference type="SAM" id="Phobius"/>
    </source>
</evidence>
<dbReference type="InterPro" id="IPR050369">
    <property type="entry name" value="RBOH/FRE"/>
</dbReference>
<evidence type="ECO:0000256" key="4">
    <source>
        <dbReference type="ARBA" id="ARBA00023002"/>
    </source>
</evidence>
<dbReference type="PANTHER" id="PTHR11972">
    <property type="entry name" value="NADPH OXIDASE"/>
    <property type="match status" value="1"/>
</dbReference>
<dbReference type="SUPFAM" id="SSF63380">
    <property type="entry name" value="Riboflavin synthase domain-like"/>
    <property type="match status" value="1"/>
</dbReference>
<dbReference type="EMBL" id="VIIS01001366">
    <property type="protein sequence ID" value="KAF0299426.1"/>
    <property type="molecule type" value="Genomic_DNA"/>
</dbReference>